<proteinExistence type="predicted"/>
<keyword evidence="2" id="KW-1185">Reference proteome</keyword>
<reference evidence="1 2" key="1">
    <citation type="journal article" date="2016" name="Genome Announc.">
        <title>Draft Genome Sequence of the Anaerobic Ammonium-Oxidizing Bacterium 'Candidatus Brocadia sp. 40'.</title>
        <authorList>
            <person name="Ali M."/>
            <person name="Haroon M.F."/>
            <person name="Narita Y."/>
            <person name="Zhang L."/>
            <person name="Rangel Shaw D."/>
            <person name="Okabe S."/>
            <person name="Saikaly P.E."/>
        </authorList>
    </citation>
    <scope>NUCLEOTIDE SEQUENCE [LARGE SCALE GENOMIC DNA]</scope>
    <source>
        <strain evidence="1 2">40</strain>
    </source>
</reference>
<evidence type="ECO:0000313" key="2">
    <source>
        <dbReference type="Proteomes" id="UP000242219"/>
    </source>
</evidence>
<dbReference type="Proteomes" id="UP000242219">
    <property type="component" value="Unassembled WGS sequence"/>
</dbReference>
<sequence length="82" mass="9300">MGKPEVGSTMQVYCDCANKKGEVIYSSVNTTWICKSEYLDTVKSGIFSSVNRFKYYWECLNCGKTRDVGIWDTEGSSYGVKR</sequence>
<organism evidence="1 2">
    <name type="scientific">Candidatus Brocadia sapporoensis</name>
    <dbReference type="NCBI Taxonomy" id="392547"/>
    <lineage>
        <taxon>Bacteria</taxon>
        <taxon>Pseudomonadati</taxon>
        <taxon>Planctomycetota</taxon>
        <taxon>Candidatus Brocadiia</taxon>
        <taxon>Candidatus Brocadiales</taxon>
        <taxon>Candidatus Brocadiaceae</taxon>
        <taxon>Candidatus Brocadia</taxon>
    </lineage>
</organism>
<protein>
    <submittedName>
        <fullName evidence="1">Uncharacterized protein</fullName>
    </submittedName>
</protein>
<dbReference type="AlphaFoldDB" id="A0A1V6M0I3"/>
<name>A0A1V6M0I3_9BACT</name>
<gene>
    <name evidence="1" type="ORF">BIY37_06060</name>
</gene>
<accession>A0A1V6M0I3</accession>
<evidence type="ECO:0000313" key="1">
    <source>
        <dbReference type="EMBL" id="OQD45875.1"/>
    </source>
</evidence>
<comment type="caution">
    <text evidence="1">The sequence shown here is derived from an EMBL/GenBank/DDBJ whole genome shotgun (WGS) entry which is preliminary data.</text>
</comment>
<dbReference type="EMBL" id="MJUW02000071">
    <property type="protein sequence ID" value="OQD45875.1"/>
    <property type="molecule type" value="Genomic_DNA"/>
</dbReference>